<dbReference type="Gene3D" id="3.40.50.300">
    <property type="entry name" value="P-loop containing nucleotide triphosphate hydrolases"/>
    <property type="match status" value="2"/>
</dbReference>
<gene>
    <name evidence="2" type="ORF">QNJ86_06930</name>
</gene>
<organism evidence="2 3">
    <name type="scientific">Gordonibacter faecis</name>
    <dbReference type="NCBI Taxonomy" id="3047475"/>
    <lineage>
        <taxon>Bacteria</taxon>
        <taxon>Bacillati</taxon>
        <taxon>Actinomycetota</taxon>
        <taxon>Coriobacteriia</taxon>
        <taxon>Eggerthellales</taxon>
        <taxon>Eggerthellaceae</taxon>
        <taxon>Gordonibacter</taxon>
    </lineage>
</organism>
<dbReference type="CDD" id="cd18785">
    <property type="entry name" value="SF2_C"/>
    <property type="match status" value="1"/>
</dbReference>
<keyword evidence="2" id="KW-0347">Helicase</keyword>
<name>A0ABT7DLW3_9ACTN</name>
<accession>A0ABT7DLW3</accession>
<evidence type="ECO:0000313" key="2">
    <source>
        <dbReference type="EMBL" id="MDJ1650529.1"/>
    </source>
</evidence>
<sequence>MELKNYQKRVIQNLCGYLRKYSDCLDARRAYENHLAEDGLVAGQGGVASYSDVLHGSPKVCIKVPTGGGKTFIAANALFPVFEELPETPADVVVWLVPRKEILRQTLRQLRDSASALRMTIDRDFAHCVEVLDKEDGLRGRGFTRTTVEDQLTIFVLSYDSFKNKDGRRAYAENASLSQLTEYQKETGQYVDVDGADDTALISALAGTNPVVIVDESHHAGSKLSIDMLRNLNPRFVLELTATPGKDANVISRVKSTELKAEEMVKLPVIVYRRQDKKSVIQDAFLLQQQLENIAKHSEKKSGRYIRPIVLFQAERRGDNEAETFEKLKSRLIDAGIPEEQIAVRTGSVDELGDTDLMSRACPIRFVITVEALAEGWDCPFAYILATVANKSSKVSVEQLVGRILRQPYATRYPERSLNISYVLTSSADFNQTVDQVIEGLNGAGFSKHDVVEGEVTVRPILRPIQPSLEQAYRALDDDFELTLSEFDGGMAEQMGGLAVPKSISAIVVNAENLERDFESKVVEEQAHTSNSTTGVGGEKNMYAIQASLVDSVNRLLLPQFRYHQRAGLFSDEETLPFDRKMLLQNFNLASCGTGCVNIDSSGFEGAREVDIYDDSGELRVKQLGVQQSADLRSLFARYTQTSKRSEMCNGIINCMSIQFQNTYGDKGLKNFVSRVVDQMDDSQVDAYIDNASRYAKAIVEAISQLSANHCREQFEKQIDSGLITLECCYQFPLRILQTNPLTIYDHSLYEAEDANLTEIERKMAETLANCETIRWWHRVVERKEGEFFINGFINHYPDFLAMTQGGLILAIETKGEQLKNDDSRAKLDLGTRWAMMAGSNYRYFMVFDHDAIDASSSYTLAEFKTQILGLMR</sequence>
<comment type="caution">
    <text evidence="2">The sequence shown here is derived from an EMBL/GenBank/DDBJ whole genome shotgun (WGS) entry which is preliminary data.</text>
</comment>
<dbReference type="GO" id="GO:0004386">
    <property type="term" value="F:helicase activity"/>
    <property type="evidence" value="ECO:0007669"/>
    <property type="project" value="UniProtKB-KW"/>
</dbReference>
<dbReference type="Proteomes" id="UP001232750">
    <property type="component" value="Unassembled WGS sequence"/>
</dbReference>
<evidence type="ECO:0000259" key="1">
    <source>
        <dbReference type="Pfam" id="PF04851"/>
    </source>
</evidence>
<keyword evidence="2" id="KW-0547">Nucleotide-binding</keyword>
<dbReference type="PANTHER" id="PTHR47396">
    <property type="entry name" value="TYPE I RESTRICTION ENZYME ECOKI R PROTEIN"/>
    <property type="match status" value="1"/>
</dbReference>
<feature type="domain" description="Helicase/UvrB N-terminal" evidence="1">
    <location>
        <begin position="1"/>
        <end position="244"/>
    </location>
</feature>
<keyword evidence="3" id="KW-1185">Reference proteome</keyword>
<dbReference type="Pfam" id="PF04851">
    <property type="entry name" value="ResIII"/>
    <property type="match status" value="1"/>
</dbReference>
<dbReference type="InterPro" id="IPR027417">
    <property type="entry name" value="P-loop_NTPase"/>
</dbReference>
<keyword evidence="2" id="KW-0067">ATP-binding</keyword>
<reference evidence="2 3" key="1">
    <citation type="submission" date="2023-05" db="EMBL/GenBank/DDBJ databases">
        <title>Gordonibacter KGMB12511T sp. nov., isolated from faeces of healthy Korean.</title>
        <authorList>
            <person name="Kim H.S."/>
            <person name="Kim J.-S."/>
            <person name="Suh M.K."/>
            <person name="Eom M.K."/>
            <person name="Do H.E."/>
            <person name="Lee J.-S."/>
        </authorList>
    </citation>
    <scope>NUCLEOTIDE SEQUENCE [LARGE SCALE GENOMIC DNA]</scope>
    <source>
        <strain evidence="2 3">KGMB12511</strain>
    </source>
</reference>
<proteinExistence type="predicted"/>
<dbReference type="RefSeq" id="WP_283831878.1">
    <property type="nucleotide sequence ID" value="NZ_JASJEU010000013.1"/>
</dbReference>
<keyword evidence="2" id="KW-0378">Hydrolase</keyword>
<dbReference type="EMBL" id="JASJEU010000013">
    <property type="protein sequence ID" value="MDJ1650529.1"/>
    <property type="molecule type" value="Genomic_DNA"/>
</dbReference>
<dbReference type="PANTHER" id="PTHR47396:SF1">
    <property type="entry name" value="ATP-DEPENDENT HELICASE IRC3-RELATED"/>
    <property type="match status" value="1"/>
</dbReference>
<dbReference type="InterPro" id="IPR050742">
    <property type="entry name" value="Helicase_Restrict-Modif_Enz"/>
</dbReference>
<dbReference type="SUPFAM" id="SSF52540">
    <property type="entry name" value="P-loop containing nucleoside triphosphate hydrolases"/>
    <property type="match status" value="1"/>
</dbReference>
<protein>
    <submittedName>
        <fullName evidence="2">DEAD/DEAH box helicase family protein</fullName>
    </submittedName>
</protein>
<evidence type="ECO:0000313" key="3">
    <source>
        <dbReference type="Proteomes" id="UP001232750"/>
    </source>
</evidence>
<dbReference type="InterPro" id="IPR006935">
    <property type="entry name" value="Helicase/UvrB_N"/>
</dbReference>